<dbReference type="EMBL" id="QTSX02004282">
    <property type="protein sequence ID" value="KAJ9066656.1"/>
    <property type="molecule type" value="Genomic_DNA"/>
</dbReference>
<evidence type="ECO:0000313" key="2">
    <source>
        <dbReference type="Proteomes" id="UP001165960"/>
    </source>
</evidence>
<keyword evidence="2" id="KW-1185">Reference proteome</keyword>
<organism evidence="1 2">
    <name type="scientific">Entomophthora muscae</name>
    <dbReference type="NCBI Taxonomy" id="34485"/>
    <lineage>
        <taxon>Eukaryota</taxon>
        <taxon>Fungi</taxon>
        <taxon>Fungi incertae sedis</taxon>
        <taxon>Zoopagomycota</taxon>
        <taxon>Entomophthoromycotina</taxon>
        <taxon>Entomophthoromycetes</taxon>
        <taxon>Entomophthorales</taxon>
        <taxon>Entomophthoraceae</taxon>
        <taxon>Entomophthora</taxon>
    </lineage>
</organism>
<sequence length="221" mass="23576">MSALSNLYTQDSTAERAGIESNANHIDERATEVNQKSPGISNINANMGAPDKVIAENDDISKSIPDLVVINPSNTAERASIESNANHIDERATEVNQKSPGISNINANMGAPDKVIAENDDISKSIPDMVVINPSNTAERASIESNANHIDERATEVNQKSPGISNSNANMGATNKVITENNTTSKSIPGLVVMGSSFGGEDTKVYKETESTCRNNLLYMN</sequence>
<proteinExistence type="predicted"/>
<name>A0ACC2SWM9_9FUNG</name>
<protein>
    <submittedName>
        <fullName evidence="1">Uncharacterized protein</fullName>
    </submittedName>
</protein>
<gene>
    <name evidence="1" type="ORF">DSO57_1007461</name>
</gene>
<dbReference type="Proteomes" id="UP001165960">
    <property type="component" value="Unassembled WGS sequence"/>
</dbReference>
<reference evidence="1" key="1">
    <citation type="submission" date="2022-04" db="EMBL/GenBank/DDBJ databases">
        <title>Genome of the entomopathogenic fungus Entomophthora muscae.</title>
        <authorList>
            <person name="Elya C."/>
            <person name="Lovett B.R."/>
            <person name="Lee E."/>
            <person name="Macias A.M."/>
            <person name="Hajek A.E."/>
            <person name="De Bivort B.L."/>
            <person name="Kasson M.T."/>
            <person name="De Fine Licht H.H."/>
            <person name="Stajich J.E."/>
        </authorList>
    </citation>
    <scope>NUCLEOTIDE SEQUENCE</scope>
    <source>
        <strain evidence="1">Berkeley</strain>
    </source>
</reference>
<evidence type="ECO:0000313" key="1">
    <source>
        <dbReference type="EMBL" id="KAJ9066656.1"/>
    </source>
</evidence>
<comment type="caution">
    <text evidence="1">The sequence shown here is derived from an EMBL/GenBank/DDBJ whole genome shotgun (WGS) entry which is preliminary data.</text>
</comment>
<accession>A0ACC2SWM9</accession>